<dbReference type="SMART" id="SM00726">
    <property type="entry name" value="UIM"/>
    <property type="match status" value="2"/>
</dbReference>
<evidence type="ECO:0000313" key="2">
    <source>
        <dbReference type="EMBL" id="KAG5169395.1"/>
    </source>
</evidence>
<dbReference type="EMBL" id="JAFIQS010000005">
    <property type="protein sequence ID" value="KAG5169395.1"/>
    <property type="molecule type" value="Genomic_DNA"/>
</dbReference>
<dbReference type="OrthoDB" id="3269480at2759"/>
<feature type="compositionally biased region" description="Basic and acidic residues" evidence="1">
    <location>
        <begin position="421"/>
        <end position="437"/>
    </location>
</feature>
<feature type="region of interest" description="Disordered" evidence="1">
    <location>
        <begin position="1"/>
        <end position="76"/>
    </location>
</feature>
<feature type="compositionally biased region" description="Polar residues" evidence="1">
    <location>
        <begin position="248"/>
        <end position="258"/>
    </location>
</feature>
<feature type="compositionally biased region" description="Polar residues" evidence="1">
    <location>
        <begin position="546"/>
        <end position="559"/>
    </location>
</feature>
<feature type="compositionally biased region" description="Polar residues" evidence="1">
    <location>
        <begin position="265"/>
        <end position="283"/>
    </location>
</feature>
<comment type="caution">
    <text evidence="2">The sequence shown here is derived from an EMBL/GenBank/DDBJ whole genome shotgun (WGS) entry which is preliminary data.</text>
</comment>
<protein>
    <submittedName>
        <fullName evidence="2">Uncharacterized protein</fullName>
    </submittedName>
</protein>
<feature type="compositionally biased region" description="Pro residues" evidence="1">
    <location>
        <begin position="151"/>
        <end position="165"/>
    </location>
</feature>
<name>A0A8H7Y1E9_PSICU</name>
<feature type="compositionally biased region" description="Low complexity" evidence="1">
    <location>
        <begin position="299"/>
        <end position="313"/>
    </location>
</feature>
<dbReference type="InterPro" id="IPR003903">
    <property type="entry name" value="UIM_dom"/>
</dbReference>
<evidence type="ECO:0000256" key="1">
    <source>
        <dbReference type="SAM" id="MobiDB-lite"/>
    </source>
</evidence>
<dbReference type="PROSITE" id="PS50330">
    <property type="entry name" value="UIM"/>
    <property type="match status" value="2"/>
</dbReference>
<feature type="compositionally biased region" description="Low complexity" evidence="1">
    <location>
        <begin position="166"/>
        <end position="180"/>
    </location>
</feature>
<reference evidence="2" key="1">
    <citation type="submission" date="2021-02" db="EMBL/GenBank/DDBJ databases">
        <title>Psilocybe cubensis genome.</title>
        <authorList>
            <person name="Mckernan K.J."/>
            <person name="Crawford S."/>
            <person name="Trippe A."/>
            <person name="Kane L.T."/>
            <person name="Mclaughlin S."/>
        </authorList>
    </citation>
    <scope>NUCLEOTIDE SEQUENCE [LARGE SCALE GENOMIC DNA]</scope>
    <source>
        <strain evidence="2">MGC-MH-2018</strain>
    </source>
</reference>
<feature type="compositionally biased region" description="Basic and acidic residues" evidence="1">
    <location>
        <begin position="286"/>
        <end position="297"/>
    </location>
</feature>
<feature type="compositionally biased region" description="Pro residues" evidence="1">
    <location>
        <begin position="121"/>
        <end position="133"/>
    </location>
</feature>
<dbReference type="AlphaFoldDB" id="A0A8H7Y1E9"/>
<gene>
    <name evidence="2" type="ORF">JR316_005951</name>
</gene>
<feature type="compositionally biased region" description="Low complexity" evidence="1">
    <location>
        <begin position="321"/>
        <end position="352"/>
    </location>
</feature>
<proteinExistence type="predicted"/>
<accession>A0A8H7Y1E9</accession>
<feature type="compositionally biased region" description="Low complexity" evidence="1">
    <location>
        <begin position="491"/>
        <end position="501"/>
    </location>
</feature>
<organism evidence="2">
    <name type="scientific">Psilocybe cubensis</name>
    <name type="common">Psychedelic mushroom</name>
    <name type="synonym">Stropharia cubensis</name>
    <dbReference type="NCBI Taxonomy" id="181762"/>
    <lineage>
        <taxon>Eukaryota</taxon>
        <taxon>Fungi</taxon>
        <taxon>Dikarya</taxon>
        <taxon>Basidiomycota</taxon>
        <taxon>Agaricomycotina</taxon>
        <taxon>Agaricomycetes</taxon>
        <taxon>Agaricomycetidae</taxon>
        <taxon>Agaricales</taxon>
        <taxon>Agaricineae</taxon>
        <taxon>Strophariaceae</taxon>
        <taxon>Psilocybe</taxon>
    </lineage>
</organism>
<sequence>MDRQPYPFLPANSASREGALPQDSAGASSSALDPRYGPQTIHRPDLFFLNSPPPHMDARNRPQYPQLPLNSSPVNQLYPYHQQSFPRYVPQPQSALYPTAYSQIPGGNHDYRQRSATLPEHMPPPPPLPPKPIVYPSIGNSSVRNASPYYSAPPLPPSLPPPPPFSESAPVPNSVPSPADDSNELAMALALSQSESAQRKMLEEQEEEDLARALMESMLSTGSDLQSSSDPFFASRNGPPPIVAATKPTKSPALSSASLPHFPQHDSTSTPVPTSEIPSNSVDPSHFGRYDKWRIPEKPSANEPPSEPDNPSSGFLQSANPAIAPSESSRSPAARPVSVSSSSSLPYMQPSPRVAAFDGAVIDASKDGSDRPIPPTYQPTVQGSSSQAHDDATAPQTPPDTVLAFDDEAYARQLAAEEEEMARQEQHAYYEKKKALETADENVGQTAPAYISNGKQPQPRYQSLESFRPATEPYQFRDAALSNPSEGTYPSSDPSESSHSSVAYPSLESHRDSESDSISMTSRHSSARSSASVPTGQTPPGRRRQSVGSMSQPDAKSNLAHQQPVAGLLNPNQFLDRELLVGVTIGFKPPAISTRLLPMQDPMPNIISIPYSRCPPLHLQAPDWRHLLRLMARLSGTRIEPTVEAMAVSKNDLKLRTVIQFIKPHPSSAEWRTILWFTVDHPIPPNAPGASRYIAGNPNLLPWSYSLSPLPMLLRDASDTPISKSFTIPESESVPLPNLPITFPNLALYLQAALDDSRRYSNDPLSLGKLGKMVQTCYPNVEQDHLEFDGPGKSTVGHLFKKVMGRGNKDKKKTKATNNEETYQLVTPFVPDEWG</sequence>
<feature type="compositionally biased region" description="Polar residues" evidence="1">
    <location>
        <begin position="218"/>
        <end position="230"/>
    </location>
</feature>
<feature type="compositionally biased region" description="Polar residues" evidence="1">
    <location>
        <begin position="378"/>
        <end position="387"/>
    </location>
</feature>
<feature type="region of interest" description="Disordered" evidence="1">
    <location>
        <begin position="98"/>
        <end position="559"/>
    </location>
</feature>
<feature type="compositionally biased region" description="Low complexity" evidence="1">
    <location>
        <begin position="517"/>
        <end position="532"/>
    </location>
</feature>
<feature type="compositionally biased region" description="Polar residues" evidence="1">
    <location>
        <begin position="453"/>
        <end position="465"/>
    </location>
</feature>